<dbReference type="AlphaFoldDB" id="A0A7R9FUE7"/>
<reference evidence="2" key="1">
    <citation type="submission" date="2020-11" db="EMBL/GenBank/DDBJ databases">
        <authorList>
            <person name="Tran Van P."/>
        </authorList>
    </citation>
    <scope>NUCLEOTIDE SEQUENCE</scope>
</reference>
<proteinExistence type="predicted"/>
<evidence type="ECO:0000313" key="2">
    <source>
        <dbReference type="EMBL" id="CAD7255411.1"/>
    </source>
</evidence>
<sequence length="141" mass="15043">MKDLEELELQQGGEEGEPQEPKAVGSGPKAVPPEPCKLALPTLGLENGMLSKEEEKKNKLDHRKSFAEMEQALVESGEFPLDLEEEGAGGNLVNGRRHGCSEERSSVVEVPIGGCGEGPPPVTRGVVVEHGEGQGNHHSQM</sequence>
<evidence type="ECO:0000313" key="3">
    <source>
        <dbReference type="Proteomes" id="UP000677054"/>
    </source>
</evidence>
<dbReference type="EMBL" id="CAJPEV010025971">
    <property type="protein sequence ID" value="CAG0908671.1"/>
    <property type="molecule type" value="Genomic_DNA"/>
</dbReference>
<protein>
    <submittedName>
        <fullName evidence="2">Uncharacterized protein</fullName>
    </submittedName>
</protein>
<evidence type="ECO:0000256" key="1">
    <source>
        <dbReference type="SAM" id="MobiDB-lite"/>
    </source>
</evidence>
<accession>A0A7R9FUE7</accession>
<feature type="compositionally biased region" description="Acidic residues" evidence="1">
    <location>
        <begin position="1"/>
        <end position="18"/>
    </location>
</feature>
<feature type="region of interest" description="Disordered" evidence="1">
    <location>
        <begin position="1"/>
        <end position="56"/>
    </location>
</feature>
<keyword evidence="3" id="KW-1185">Reference proteome</keyword>
<organism evidence="2">
    <name type="scientific">Darwinula stevensoni</name>
    <dbReference type="NCBI Taxonomy" id="69355"/>
    <lineage>
        <taxon>Eukaryota</taxon>
        <taxon>Metazoa</taxon>
        <taxon>Ecdysozoa</taxon>
        <taxon>Arthropoda</taxon>
        <taxon>Crustacea</taxon>
        <taxon>Oligostraca</taxon>
        <taxon>Ostracoda</taxon>
        <taxon>Podocopa</taxon>
        <taxon>Podocopida</taxon>
        <taxon>Darwinulocopina</taxon>
        <taxon>Darwinuloidea</taxon>
        <taxon>Darwinulidae</taxon>
        <taxon>Darwinula</taxon>
    </lineage>
</organism>
<feature type="non-terminal residue" evidence="2">
    <location>
        <position position="141"/>
    </location>
</feature>
<dbReference type="Proteomes" id="UP000677054">
    <property type="component" value="Unassembled WGS sequence"/>
</dbReference>
<feature type="region of interest" description="Disordered" evidence="1">
    <location>
        <begin position="111"/>
        <end position="141"/>
    </location>
</feature>
<name>A0A7R9FUE7_9CRUS</name>
<dbReference type="EMBL" id="LR925489">
    <property type="protein sequence ID" value="CAD7255411.1"/>
    <property type="molecule type" value="Genomic_DNA"/>
</dbReference>
<gene>
    <name evidence="2" type="ORF">DSTB1V02_LOCUS15156</name>
</gene>